<dbReference type="InterPro" id="IPR019734">
    <property type="entry name" value="TPR_rpt"/>
</dbReference>
<accession>A0A926ZL20</accession>
<dbReference type="RefSeq" id="WP_190471391.1">
    <property type="nucleotide sequence ID" value="NZ_JACJPW010000089.1"/>
</dbReference>
<gene>
    <name evidence="9" type="ORF">H6G03_26755</name>
</gene>
<dbReference type="InterPro" id="IPR027379">
    <property type="entry name" value="CLS_N"/>
</dbReference>
<comment type="caution">
    <text evidence="9">The sequence shown here is derived from an EMBL/GenBank/DDBJ whole genome shotgun (WGS) entry which is preliminary data.</text>
</comment>
<keyword evidence="10" id="KW-1185">Reference proteome</keyword>
<keyword evidence="4 7" id="KW-1133">Transmembrane helix</keyword>
<evidence type="ECO:0000256" key="4">
    <source>
        <dbReference type="ARBA" id="ARBA00022989"/>
    </source>
</evidence>
<evidence type="ECO:0000313" key="9">
    <source>
        <dbReference type="EMBL" id="MBD2184626.1"/>
    </source>
</evidence>
<organism evidence="9 10">
    <name type="scientific">Aerosakkonema funiforme FACHB-1375</name>
    <dbReference type="NCBI Taxonomy" id="2949571"/>
    <lineage>
        <taxon>Bacteria</taxon>
        <taxon>Bacillati</taxon>
        <taxon>Cyanobacteriota</taxon>
        <taxon>Cyanophyceae</taxon>
        <taxon>Oscillatoriophycideae</taxon>
        <taxon>Aerosakkonematales</taxon>
        <taxon>Aerosakkonemataceae</taxon>
        <taxon>Aerosakkonema</taxon>
    </lineage>
</organism>
<comment type="subcellular location">
    <subcellularLocation>
        <location evidence="1">Cell membrane</location>
        <topology evidence="1">Multi-pass membrane protein</topology>
    </subcellularLocation>
</comment>
<keyword evidence="6" id="KW-0802">TPR repeat</keyword>
<evidence type="ECO:0000256" key="5">
    <source>
        <dbReference type="ARBA" id="ARBA00023136"/>
    </source>
</evidence>
<protein>
    <submittedName>
        <fullName evidence="9">PLDc N-terminal domain-containing protein</fullName>
    </submittedName>
</protein>
<dbReference type="Gene3D" id="1.25.40.10">
    <property type="entry name" value="Tetratricopeptide repeat domain"/>
    <property type="match status" value="1"/>
</dbReference>
<evidence type="ECO:0000313" key="10">
    <source>
        <dbReference type="Proteomes" id="UP000641646"/>
    </source>
</evidence>
<proteinExistence type="predicted"/>
<evidence type="ECO:0000256" key="6">
    <source>
        <dbReference type="PROSITE-ProRule" id="PRU00339"/>
    </source>
</evidence>
<dbReference type="PROSITE" id="PS50005">
    <property type="entry name" value="TPR"/>
    <property type="match status" value="1"/>
</dbReference>
<reference evidence="9" key="2">
    <citation type="submission" date="2020-08" db="EMBL/GenBank/DDBJ databases">
        <authorList>
            <person name="Chen M."/>
            <person name="Teng W."/>
            <person name="Zhao L."/>
            <person name="Hu C."/>
            <person name="Zhou Y."/>
            <person name="Han B."/>
            <person name="Song L."/>
            <person name="Shu W."/>
        </authorList>
    </citation>
    <scope>NUCLEOTIDE SEQUENCE</scope>
    <source>
        <strain evidence="9">FACHB-1375</strain>
    </source>
</reference>
<evidence type="ECO:0000259" key="8">
    <source>
        <dbReference type="Pfam" id="PF13396"/>
    </source>
</evidence>
<evidence type="ECO:0000256" key="2">
    <source>
        <dbReference type="ARBA" id="ARBA00022475"/>
    </source>
</evidence>
<dbReference type="GO" id="GO:0005886">
    <property type="term" value="C:plasma membrane"/>
    <property type="evidence" value="ECO:0007669"/>
    <property type="project" value="UniProtKB-SubCell"/>
</dbReference>
<dbReference type="Pfam" id="PF13396">
    <property type="entry name" value="PLDc_N"/>
    <property type="match status" value="1"/>
</dbReference>
<dbReference type="InterPro" id="IPR011990">
    <property type="entry name" value="TPR-like_helical_dom_sf"/>
</dbReference>
<evidence type="ECO:0000256" key="1">
    <source>
        <dbReference type="ARBA" id="ARBA00004651"/>
    </source>
</evidence>
<dbReference type="EMBL" id="JACJPW010000089">
    <property type="protein sequence ID" value="MBD2184626.1"/>
    <property type="molecule type" value="Genomic_DNA"/>
</dbReference>
<feature type="domain" description="Cardiolipin synthase N-terminal" evidence="8">
    <location>
        <begin position="12"/>
        <end position="49"/>
    </location>
</feature>
<keyword evidence="5 7" id="KW-0472">Membrane</keyword>
<evidence type="ECO:0000256" key="3">
    <source>
        <dbReference type="ARBA" id="ARBA00022692"/>
    </source>
</evidence>
<dbReference type="Proteomes" id="UP000641646">
    <property type="component" value="Unassembled WGS sequence"/>
</dbReference>
<keyword evidence="2" id="KW-1003">Cell membrane</keyword>
<dbReference type="SUPFAM" id="SSF48452">
    <property type="entry name" value="TPR-like"/>
    <property type="match status" value="1"/>
</dbReference>
<feature type="transmembrane region" description="Helical" evidence="7">
    <location>
        <begin position="29"/>
        <end position="47"/>
    </location>
</feature>
<dbReference type="Pfam" id="PF14559">
    <property type="entry name" value="TPR_19"/>
    <property type="match status" value="1"/>
</dbReference>
<feature type="repeat" description="TPR" evidence="6">
    <location>
        <begin position="84"/>
        <end position="117"/>
    </location>
</feature>
<sequence length="244" mass="28689">MLEFVALLSTGFWLFMIYDCVQNERERNTWLWILIFLNFPGAVIYFLTRKLPRMDVTVPKYFTRWTRSRELWIAEADAKNIGKAHQFVILGNLLSEMGMLERAEIAYKTALEKEPDHTQALWGAAFVDMQNKKFGSAKEYLEKLLKLEPDHKYGDGSLAYAKTLVALQDWEAAKAHLEKDIRQWSHPEAYIMMATIQSQEGNPQEARRYVETMLSRVRGSSYFHYKRNRHWVNKGEKFLKSLPK</sequence>
<reference evidence="9" key="1">
    <citation type="journal article" date="2015" name="ISME J.">
        <title>Draft Genome Sequence of Streptomyces incarnatus NRRL8089, which Produces the Nucleoside Antibiotic Sinefungin.</title>
        <authorList>
            <person name="Oshima K."/>
            <person name="Hattori M."/>
            <person name="Shimizu H."/>
            <person name="Fukuda K."/>
            <person name="Nemoto M."/>
            <person name="Inagaki K."/>
            <person name="Tamura T."/>
        </authorList>
    </citation>
    <scope>NUCLEOTIDE SEQUENCE</scope>
    <source>
        <strain evidence="9">FACHB-1375</strain>
    </source>
</reference>
<dbReference type="SMART" id="SM00028">
    <property type="entry name" value="TPR"/>
    <property type="match status" value="3"/>
</dbReference>
<name>A0A926ZL20_9CYAN</name>
<evidence type="ECO:0000256" key="7">
    <source>
        <dbReference type="SAM" id="Phobius"/>
    </source>
</evidence>
<keyword evidence="3 7" id="KW-0812">Transmembrane</keyword>
<dbReference type="AlphaFoldDB" id="A0A926ZL20"/>